<sequence>MAWCGQPGPEVGNDVIWRVHKDRSQFGLPQAAVGKPVICQKQPCSHNAPQHLSDPLGWPRCSFRVAEQHRQKSMMQERGKQRLRRRPKTARNAKDPAASDAMTDPEFWRGATGDSLRPIRGRSWVASPCLRLEPLPFWPAQPSLSSSVLQPQTSSL</sequence>
<name>A0AAJ0MQH4_9PEZI</name>
<protein>
    <submittedName>
        <fullName evidence="2">Uncharacterized protein</fullName>
    </submittedName>
</protein>
<evidence type="ECO:0000256" key="1">
    <source>
        <dbReference type="SAM" id="MobiDB-lite"/>
    </source>
</evidence>
<feature type="region of interest" description="Disordered" evidence="1">
    <location>
        <begin position="67"/>
        <end position="113"/>
    </location>
</feature>
<gene>
    <name evidence="2" type="ORF">B0T23DRAFT_171800</name>
</gene>
<dbReference type="RefSeq" id="XP_062692044.1">
    <property type="nucleotide sequence ID" value="XM_062832923.1"/>
</dbReference>
<comment type="caution">
    <text evidence="2">The sequence shown here is derived from an EMBL/GenBank/DDBJ whole genome shotgun (WGS) entry which is preliminary data.</text>
</comment>
<accession>A0AAJ0MQH4</accession>
<reference evidence="2 3" key="1">
    <citation type="journal article" date="2023" name="Mol. Phylogenet. Evol.">
        <title>Genome-scale phylogeny and comparative genomics of the fungal order Sordariales.</title>
        <authorList>
            <person name="Hensen N."/>
            <person name="Bonometti L."/>
            <person name="Westerberg I."/>
            <person name="Brannstrom I.O."/>
            <person name="Guillou S."/>
            <person name="Cros-Aarteil S."/>
            <person name="Calhoun S."/>
            <person name="Haridas S."/>
            <person name="Kuo A."/>
            <person name="Mondo S."/>
            <person name="Pangilinan J."/>
            <person name="Riley R."/>
            <person name="LaButti K."/>
            <person name="Andreopoulos B."/>
            <person name="Lipzen A."/>
            <person name="Chen C."/>
            <person name="Yan M."/>
            <person name="Daum C."/>
            <person name="Ng V."/>
            <person name="Clum A."/>
            <person name="Steindorff A."/>
            <person name="Ohm R.A."/>
            <person name="Martin F."/>
            <person name="Silar P."/>
            <person name="Natvig D.O."/>
            <person name="Lalanne C."/>
            <person name="Gautier V."/>
            <person name="Ament-Velasquez S.L."/>
            <person name="Kruys A."/>
            <person name="Hutchinson M.I."/>
            <person name="Powell A.J."/>
            <person name="Barry K."/>
            <person name="Miller A.N."/>
            <person name="Grigoriev I.V."/>
            <person name="Debuchy R."/>
            <person name="Gladieux P."/>
            <person name="Hiltunen Thoren M."/>
            <person name="Johannesson H."/>
        </authorList>
    </citation>
    <scope>NUCLEOTIDE SEQUENCE [LARGE SCALE GENOMIC DNA]</scope>
    <source>
        <strain evidence="2 3">FGSC 10403</strain>
    </source>
</reference>
<keyword evidence="3" id="KW-1185">Reference proteome</keyword>
<organism evidence="2 3">
    <name type="scientific">Neurospora hispaniola</name>
    <dbReference type="NCBI Taxonomy" id="588809"/>
    <lineage>
        <taxon>Eukaryota</taxon>
        <taxon>Fungi</taxon>
        <taxon>Dikarya</taxon>
        <taxon>Ascomycota</taxon>
        <taxon>Pezizomycotina</taxon>
        <taxon>Sordariomycetes</taxon>
        <taxon>Sordariomycetidae</taxon>
        <taxon>Sordariales</taxon>
        <taxon>Sordariaceae</taxon>
        <taxon>Neurospora</taxon>
    </lineage>
</organism>
<feature type="compositionally biased region" description="Basic and acidic residues" evidence="1">
    <location>
        <begin position="67"/>
        <end position="80"/>
    </location>
</feature>
<evidence type="ECO:0000313" key="2">
    <source>
        <dbReference type="EMBL" id="KAK3490861.1"/>
    </source>
</evidence>
<feature type="compositionally biased region" description="Basic residues" evidence="1">
    <location>
        <begin position="81"/>
        <end position="91"/>
    </location>
</feature>
<feature type="region of interest" description="Disordered" evidence="1">
    <location>
        <begin position="136"/>
        <end position="156"/>
    </location>
</feature>
<dbReference type="Proteomes" id="UP001285908">
    <property type="component" value="Unassembled WGS sequence"/>
</dbReference>
<dbReference type="AlphaFoldDB" id="A0AAJ0MQH4"/>
<evidence type="ECO:0000313" key="3">
    <source>
        <dbReference type="Proteomes" id="UP001285908"/>
    </source>
</evidence>
<dbReference type="GeneID" id="87870545"/>
<dbReference type="EMBL" id="JAULSX010000005">
    <property type="protein sequence ID" value="KAK3490861.1"/>
    <property type="molecule type" value="Genomic_DNA"/>
</dbReference>
<feature type="compositionally biased region" description="Low complexity" evidence="1">
    <location>
        <begin position="140"/>
        <end position="156"/>
    </location>
</feature>
<proteinExistence type="predicted"/>